<feature type="repeat" description="ANK" evidence="3">
    <location>
        <begin position="222"/>
        <end position="254"/>
    </location>
</feature>
<dbReference type="InterPro" id="IPR002110">
    <property type="entry name" value="Ankyrin_rpt"/>
</dbReference>
<feature type="compositionally biased region" description="Basic residues" evidence="4">
    <location>
        <begin position="13"/>
        <end position="30"/>
    </location>
</feature>
<proteinExistence type="predicted"/>
<feature type="region of interest" description="Disordered" evidence="4">
    <location>
        <begin position="188"/>
        <end position="210"/>
    </location>
</feature>
<feature type="repeat" description="ANK" evidence="3">
    <location>
        <begin position="1224"/>
        <end position="1257"/>
    </location>
</feature>
<dbReference type="PANTHER" id="PTHR24198">
    <property type="entry name" value="ANKYRIN REPEAT AND PROTEIN KINASE DOMAIN-CONTAINING PROTEIN"/>
    <property type="match status" value="1"/>
</dbReference>
<feature type="repeat" description="ANK" evidence="3">
    <location>
        <begin position="922"/>
        <end position="954"/>
    </location>
</feature>
<evidence type="ECO:0000313" key="5">
    <source>
        <dbReference type="EMBL" id="KAF2819056.1"/>
    </source>
</evidence>
<dbReference type="SMART" id="SM00248">
    <property type="entry name" value="ANK"/>
    <property type="match status" value="26"/>
</dbReference>
<keyword evidence="6" id="KW-1185">Reference proteome</keyword>
<protein>
    <submittedName>
        <fullName evidence="5">Ankyrin</fullName>
    </submittedName>
</protein>
<keyword evidence="1" id="KW-0677">Repeat</keyword>
<dbReference type="PRINTS" id="PR01415">
    <property type="entry name" value="ANKYRIN"/>
</dbReference>
<feature type="repeat" description="ANK" evidence="3">
    <location>
        <begin position="705"/>
        <end position="737"/>
    </location>
</feature>
<feature type="region of interest" description="Disordered" evidence="4">
    <location>
        <begin position="804"/>
        <end position="851"/>
    </location>
</feature>
<dbReference type="PANTHER" id="PTHR24198:SF165">
    <property type="entry name" value="ANKYRIN REPEAT-CONTAINING PROTEIN-RELATED"/>
    <property type="match status" value="1"/>
</dbReference>
<feature type="repeat" description="ANK" evidence="3">
    <location>
        <begin position="522"/>
        <end position="554"/>
    </location>
</feature>
<organism evidence="5 6">
    <name type="scientific">Ophiobolus disseminans</name>
    <dbReference type="NCBI Taxonomy" id="1469910"/>
    <lineage>
        <taxon>Eukaryota</taxon>
        <taxon>Fungi</taxon>
        <taxon>Dikarya</taxon>
        <taxon>Ascomycota</taxon>
        <taxon>Pezizomycotina</taxon>
        <taxon>Dothideomycetes</taxon>
        <taxon>Pleosporomycetidae</taxon>
        <taxon>Pleosporales</taxon>
        <taxon>Pleosporineae</taxon>
        <taxon>Phaeosphaeriaceae</taxon>
        <taxon>Ophiobolus</taxon>
    </lineage>
</organism>
<dbReference type="PROSITE" id="PS50088">
    <property type="entry name" value="ANK_REPEAT"/>
    <property type="match status" value="12"/>
</dbReference>
<evidence type="ECO:0000256" key="1">
    <source>
        <dbReference type="ARBA" id="ARBA00022737"/>
    </source>
</evidence>
<dbReference type="PROSITE" id="PS50297">
    <property type="entry name" value="ANK_REP_REGION"/>
    <property type="match status" value="11"/>
</dbReference>
<feature type="repeat" description="ANK" evidence="3">
    <location>
        <begin position="555"/>
        <end position="587"/>
    </location>
</feature>
<evidence type="ECO:0000256" key="3">
    <source>
        <dbReference type="PROSITE-ProRule" id="PRU00023"/>
    </source>
</evidence>
<dbReference type="OrthoDB" id="4772757at2759"/>
<feature type="repeat" description="ANK" evidence="3">
    <location>
        <begin position="854"/>
        <end position="886"/>
    </location>
</feature>
<dbReference type="InterPro" id="IPR036770">
    <property type="entry name" value="Ankyrin_rpt-contain_sf"/>
</dbReference>
<feature type="compositionally biased region" description="Basic and acidic residues" evidence="4">
    <location>
        <begin position="191"/>
        <end position="201"/>
    </location>
</feature>
<feature type="repeat" description="ANK" evidence="3">
    <location>
        <begin position="331"/>
        <end position="363"/>
    </location>
</feature>
<feature type="compositionally biased region" description="Basic and acidic residues" evidence="4">
    <location>
        <begin position="811"/>
        <end position="823"/>
    </location>
</feature>
<dbReference type="EMBL" id="MU006247">
    <property type="protein sequence ID" value="KAF2819056.1"/>
    <property type="molecule type" value="Genomic_DNA"/>
</dbReference>
<feature type="compositionally biased region" description="Basic and acidic residues" evidence="4">
    <location>
        <begin position="837"/>
        <end position="851"/>
    </location>
</feature>
<feature type="region of interest" description="Disordered" evidence="4">
    <location>
        <begin position="1"/>
        <end position="64"/>
    </location>
</feature>
<keyword evidence="2 3" id="KW-0040">ANK repeat</keyword>
<accession>A0A6A6ZDI5</accession>
<evidence type="ECO:0000313" key="6">
    <source>
        <dbReference type="Proteomes" id="UP000799424"/>
    </source>
</evidence>
<reference evidence="5" key="1">
    <citation type="journal article" date="2020" name="Stud. Mycol.">
        <title>101 Dothideomycetes genomes: a test case for predicting lifestyles and emergence of pathogens.</title>
        <authorList>
            <person name="Haridas S."/>
            <person name="Albert R."/>
            <person name="Binder M."/>
            <person name="Bloem J."/>
            <person name="Labutti K."/>
            <person name="Salamov A."/>
            <person name="Andreopoulos B."/>
            <person name="Baker S."/>
            <person name="Barry K."/>
            <person name="Bills G."/>
            <person name="Bluhm B."/>
            <person name="Cannon C."/>
            <person name="Castanera R."/>
            <person name="Culley D."/>
            <person name="Daum C."/>
            <person name="Ezra D."/>
            <person name="Gonzalez J."/>
            <person name="Henrissat B."/>
            <person name="Kuo A."/>
            <person name="Liang C."/>
            <person name="Lipzen A."/>
            <person name="Lutzoni F."/>
            <person name="Magnuson J."/>
            <person name="Mondo S."/>
            <person name="Nolan M."/>
            <person name="Ohm R."/>
            <person name="Pangilinan J."/>
            <person name="Park H.-J."/>
            <person name="Ramirez L."/>
            <person name="Alfaro M."/>
            <person name="Sun H."/>
            <person name="Tritt A."/>
            <person name="Yoshinaga Y."/>
            <person name="Zwiers L.-H."/>
            <person name="Turgeon B."/>
            <person name="Goodwin S."/>
            <person name="Spatafora J."/>
            <person name="Crous P."/>
            <person name="Grigoriev I."/>
        </authorList>
    </citation>
    <scope>NUCLEOTIDE SEQUENCE</scope>
    <source>
        <strain evidence="5">CBS 113818</strain>
    </source>
</reference>
<name>A0A6A6ZDI5_9PLEO</name>
<sequence length="1312" mass="139709">MSDSEDSGDDRWGRRRKKERKRNKSPKPYRLKIEELIKQHDRKEAERHARETKHATAADDVSSDSNSALQALLQTPQLADDLLAFDACGFTLPWAAREGCAPAIASLLNRAPDPAALIDAPDGTGRTALSWAAGEGHGAAVSGLLERGASLVTEDSRGRTPLTWAAANGHVTTAGLLLDHHMRTKGSARIANDDGSGREGDSGDSAAPITADAGYVNSPCAQGRSPLSWAAGNGHEGVVRVLLAQGGAVMDLEDIHGARPLAWAAAGGHRLVVLRLFQWVEERVDEAERVENPEYVSKFTALYWARSHARGEEILPIFVRHGLNLNAQDQRGRTALEMAATAGCVAVTMLLLKHGADADNQNAVGRTPLIEAAARGYDKVVRLLLRKEEGGGKADAELEDEDGETALSLAAYAGHDALVQLLSEAIHQDPFQRSERESLFWWALKHSDGGDAMAPLVQALLEDGIDPNTPGDKDGQHPLIWAAASGYEAVVTALLTAKSINLEYQDKWKAWHDKNKTHDWGSGLTPLGWAARNNHTGIVARLLARGAAVEAAGTGGETPLAWAAGKGNIEAVELLLEHGAELHLFEMRTGRSSSSDGDRYKHTPLREAVAKRHWNIARILVERAVDDVCAQRAVPLPTSAKDKWGYELDRLTYWEGRSELSWAAQIGHVEAVRRLLLLPATLSPWPSSTMFPSASKFAVNSRDSSQRTPLLMASKEGHAAVVELLLTNGASASLADSNRKTPLWEAAANGHAAIVAQLLKHCKVSDVWAVDEYEKNTPLHKAAQGGHLEVADLLLDYAADLGDKKRGHSSSGERMEVGDAKSDDDGDETREEIEDDDHSRDSRKKTLLEAENKESVRPLGIAAGNGHTTIVEMLLARGADIDATEGWSSGNMKALSRAAENGHVGVVDILLKHGASAESSDAWTAPLAVAAKGGHLGVVELLLGGGADPNSSVYDSNHTPLCEAAKSDSEAVVRRLLVAGARDLDLALEKATEKSNEAVAKILLSKGASPERAPGHRSSYYKAPLLEAAQLGNAPIVRMLLNQGAGCLAPEQPATSDWQRALFLAAGKGHASVIELLVAPNDNGSGSGSLGHLINVQDESGWTPLIHAAQVHEGRSNSSNDGAAVARTLLAAGADCNAVTYEGSTALCKAVLEKHVHSDSDDATATARTELVKQLLDAGADPDLGRDGKTKGTALVLATKGGHGAAIVEMLIAAGADVEARDSKGMTPLLLAAVDGNVEVILALIEKGGAEVEAEDKKRRTALSWAGWNRHTEAAKLLLENGADETEFIGRKPQRSQHRGFGRYGGSDFDSE</sequence>
<feature type="repeat" description="ANK" evidence="3">
    <location>
        <begin position="890"/>
        <end position="922"/>
    </location>
</feature>
<feature type="region of interest" description="Disordered" evidence="4">
    <location>
        <begin position="1287"/>
        <end position="1312"/>
    </location>
</feature>
<feature type="compositionally biased region" description="Basic residues" evidence="4">
    <location>
        <begin position="1292"/>
        <end position="1301"/>
    </location>
</feature>
<feature type="compositionally biased region" description="Acidic residues" evidence="4">
    <location>
        <begin position="824"/>
        <end position="836"/>
    </location>
</feature>
<dbReference type="Pfam" id="PF12796">
    <property type="entry name" value="Ank_2"/>
    <property type="match status" value="8"/>
</dbReference>
<feature type="repeat" description="ANK" evidence="3">
    <location>
        <begin position="124"/>
        <end position="156"/>
    </location>
</feature>
<feature type="repeat" description="ANK" evidence="3">
    <location>
        <begin position="1190"/>
        <end position="1223"/>
    </location>
</feature>
<dbReference type="Gene3D" id="1.25.40.20">
    <property type="entry name" value="Ankyrin repeat-containing domain"/>
    <property type="match status" value="9"/>
</dbReference>
<evidence type="ECO:0000256" key="4">
    <source>
        <dbReference type="SAM" id="MobiDB-lite"/>
    </source>
</evidence>
<feature type="compositionally biased region" description="Basic and acidic residues" evidence="4">
    <location>
        <begin position="31"/>
        <end position="57"/>
    </location>
</feature>
<dbReference type="Proteomes" id="UP000799424">
    <property type="component" value="Unassembled WGS sequence"/>
</dbReference>
<evidence type="ECO:0000256" key="2">
    <source>
        <dbReference type="ARBA" id="ARBA00023043"/>
    </source>
</evidence>
<gene>
    <name evidence="5" type="ORF">CC86DRAFT_472454</name>
</gene>
<feature type="repeat" description="ANK" evidence="3">
    <location>
        <begin position="774"/>
        <end position="806"/>
    </location>
</feature>
<dbReference type="SUPFAM" id="SSF48403">
    <property type="entry name" value="Ankyrin repeat"/>
    <property type="match status" value="3"/>
</dbReference>